<keyword evidence="2" id="KW-1185">Reference proteome</keyword>
<dbReference type="HOGENOM" id="CLU_3290333_0_0_11"/>
<organism evidence="1 2">
    <name type="scientific">Gordonia alkanivorans CGMCC 6845</name>
    <dbReference type="NCBI Taxonomy" id="1423140"/>
    <lineage>
        <taxon>Bacteria</taxon>
        <taxon>Bacillati</taxon>
        <taxon>Actinomycetota</taxon>
        <taxon>Actinomycetes</taxon>
        <taxon>Mycobacteriales</taxon>
        <taxon>Gordoniaceae</taxon>
        <taxon>Gordonia</taxon>
    </lineage>
</organism>
<evidence type="ECO:0000313" key="2">
    <source>
        <dbReference type="Proteomes" id="UP000035035"/>
    </source>
</evidence>
<evidence type="ECO:0000313" key="1">
    <source>
        <dbReference type="EMBL" id="ETA06229.1"/>
    </source>
</evidence>
<dbReference type="EMBL" id="AYXO01000026">
    <property type="protein sequence ID" value="ETA06229.1"/>
    <property type="molecule type" value="Genomic_DNA"/>
</dbReference>
<proteinExistence type="predicted"/>
<dbReference type="AlphaFoldDB" id="W9DCW0"/>
<name>W9DCW0_9ACTN</name>
<reference evidence="1 2" key="1">
    <citation type="journal article" date="2014" name="Genome Announc.">
        <title>Draft Genome Sequence of Gordonia alkanivorans Strain CGMCC6845, a Halotolerant Hydrocarbon-Degrading Bacterium.</title>
        <authorList>
            <person name="Wang X."/>
            <person name="Jin D."/>
            <person name="Zhou L."/>
            <person name="Wu L."/>
            <person name="An W."/>
            <person name="Zhao L."/>
        </authorList>
    </citation>
    <scope>NUCLEOTIDE SEQUENCE [LARGE SCALE GENOMIC DNA]</scope>
    <source>
        <strain evidence="1 2">CGMCC 6845</strain>
    </source>
</reference>
<sequence>MNALKMLKHKKSPTGWTSWLVAAVQLARLFLDLSDHTWRL</sequence>
<accession>W9DCW0</accession>
<protein>
    <submittedName>
        <fullName evidence="1">Uncharacterized protein</fullName>
    </submittedName>
</protein>
<comment type="caution">
    <text evidence="1">The sequence shown here is derived from an EMBL/GenBank/DDBJ whole genome shotgun (WGS) entry which is preliminary data.</text>
</comment>
<dbReference type="Proteomes" id="UP000035035">
    <property type="component" value="Unassembled WGS sequence"/>
</dbReference>
<gene>
    <name evidence="1" type="ORF">V525_14565</name>
</gene>